<keyword evidence="3" id="KW-1185">Reference proteome</keyword>
<proteinExistence type="predicted"/>
<gene>
    <name evidence="2" type="ORF">CLV55_1026</name>
</gene>
<evidence type="ECO:0000313" key="3">
    <source>
        <dbReference type="Proteomes" id="UP000248840"/>
    </source>
</evidence>
<feature type="transmembrane region" description="Helical" evidence="1">
    <location>
        <begin position="44"/>
        <end position="68"/>
    </location>
</feature>
<evidence type="ECO:0000313" key="2">
    <source>
        <dbReference type="EMBL" id="RAR74079.1"/>
    </source>
</evidence>
<organism evidence="2 3">
    <name type="scientific">Flavobacterium aciduliphilum</name>
    <dbReference type="NCBI Taxonomy" id="1101402"/>
    <lineage>
        <taxon>Bacteria</taxon>
        <taxon>Pseudomonadati</taxon>
        <taxon>Bacteroidota</taxon>
        <taxon>Flavobacteriia</taxon>
        <taxon>Flavobacteriales</taxon>
        <taxon>Flavobacteriaceae</taxon>
        <taxon>Flavobacterium</taxon>
    </lineage>
</organism>
<dbReference type="AlphaFoldDB" id="A0A328YJC4"/>
<dbReference type="Proteomes" id="UP000248840">
    <property type="component" value="Unassembled WGS sequence"/>
</dbReference>
<keyword evidence="1" id="KW-0812">Transmembrane</keyword>
<keyword evidence="1" id="KW-0472">Membrane</keyword>
<accession>A0A328YJC4</accession>
<name>A0A328YJC4_9FLAO</name>
<dbReference type="EMBL" id="QLSZ01000002">
    <property type="protein sequence ID" value="RAR74079.1"/>
    <property type="molecule type" value="Genomic_DNA"/>
</dbReference>
<comment type="caution">
    <text evidence="2">The sequence shown here is derived from an EMBL/GenBank/DDBJ whole genome shotgun (WGS) entry which is preliminary data.</text>
</comment>
<dbReference type="RefSeq" id="WP_112112236.1">
    <property type="nucleotide sequence ID" value="NZ_QLSZ01000002.1"/>
</dbReference>
<reference evidence="2 3" key="1">
    <citation type="submission" date="2018-06" db="EMBL/GenBank/DDBJ databases">
        <title>Genomic Encyclopedia of Archaeal and Bacterial Type Strains, Phase II (KMG-II): from individual species to whole genera.</title>
        <authorList>
            <person name="Goeker M."/>
        </authorList>
    </citation>
    <scope>NUCLEOTIDE SEQUENCE [LARGE SCALE GENOMIC DNA]</scope>
    <source>
        <strain evidence="2 3">DSM 25663</strain>
    </source>
</reference>
<evidence type="ECO:0000256" key="1">
    <source>
        <dbReference type="SAM" id="Phobius"/>
    </source>
</evidence>
<keyword evidence="1" id="KW-1133">Transmembrane helix</keyword>
<sequence>MQGIGTIYHENQHFQIKIDKTTGDIISAIVIIKNMEKIFKDMSVGLFVGQMVALIILTLIIYFVFRFYKKIINYFSKKS</sequence>
<protein>
    <submittedName>
        <fullName evidence="2">Uncharacterized protein</fullName>
    </submittedName>
</protein>